<evidence type="ECO:0000313" key="3">
    <source>
        <dbReference type="Proteomes" id="UP000323597"/>
    </source>
</evidence>
<accession>A0A5D2YI43</accession>
<proteinExistence type="predicted"/>
<feature type="chain" id="PRO_5022775933" evidence="1">
    <location>
        <begin position="23"/>
        <end position="131"/>
    </location>
</feature>
<evidence type="ECO:0000313" key="2">
    <source>
        <dbReference type="EMBL" id="TYJ26055.1"/>
    </source>
</evidence>
<protein>
    <submittedName>
        <fullName evidence="2">Uncharacterized protein</fullName>
    </submittedName>
</protein>
<evidence type="ECO:0000256" key="1">
    <source>
        <dbReference type="SAM" id="SignalP"/>
    </source>
</evidence>
<feature type="signal peptide" evidence="1">
    <location>
        <begin position="1"/>
        <end position="22"/>
    </location>
</feature>
<organism evidence="2 3">
    <name type="scientific">Gossypium mustelinum</name>
    <name type="common">Cotton</name>
    <name type="synonym">Gossypium caicoense</name>
    <dbReference type="NCBI Taxonomy" id="34275"/>
    <lineage>
        <taxon>Eukaryota</taxon>
        <taxon>Viridiplantae</taxon>
        <taxon>Streptophyta</taxon>
        <taxon>Embryophyta</taxon>
        <taxon>Tracheophyta</taxon>
        <taxon>Spermatophyta</taxon>
        <taxon>Magnoliopsida</taxon>
        <taxon>eudicotyledons</taxon>
        <taxon>Gunneridae</taxon>
        <taxon>Pentapetalae</taxon>
        <taxon>rosids</taxon>
        <taxon>malvids</taxon>
        <taxon>Malvales</taxon>
        <taxon>Malvaceae</taxon>
        <taxon>Malvoideae</taxon>
        <taxon>Gossypium</taxon>
    </lineage>
</organism>
<dbReference type="Proteomes" id="UP000323597">
    <property type="component" value="Chromosome A07"/>
</dbReference>
<name>A0A5D2YI43_GOSMU</name>
<dbReference type="EMBL" id="CM017642">
    <property type="protein sequence ID" value="TYJ26055.1"/>
    <property type="molecule type" value="Genomic_DNA"/>
</dbReference>
<keyword evidence="3" id="KW-1185">Reference proteome</keyword>
<sequence length="131" mass="12460">MGIIILIFKSLALIVVQRQMAASKSNSPCSTGQQVSLALLPMPMCTKPPNTSTHAPSLRVSVGHVCCAGGGGGGHGVSGEGGFTIGGVGGFTIGGDGGGRIGGVGGFTIGGLGWTGGFGGSIGGDMTGGIG</sequence>
<gene>
    <name evidence="2" type="ORF">E1A91_A07G093100v1</name>
</gene>
<keyword evidence="1" id="KW-0732">Signal</keyword>
<dbReference type="AlphaFoldDB" id="A0A5D2YI43"/>
<reference evidence="2 3" key="1">
    <citation type="submission" date="2019-07" db="EMBL/GenBank/DDBJ databases">
        <title>WGS assembly of Gossypium mustelinum.</title>
        <authorList>
            <person name="Chen Z.J."/>
            <person name="Sreedasyam A."/>
            <person name="Ando A."/>
            <person name="Song Q."/>
            <person name="De L."/>
            <person name="Hulse-Kemp A."/>
            <person name="Ding M."/>
            <person name="Ye W."/>
            <person name="Kirkbride R."/>
            <person name="Jenkins J."/>
            <person name="Plott C."/>
            <person name="Lovell J."/>
            <person name="Lin Y.-M."/>
            <person name="Vaughn R."/>
            <person name="Liu B."/>
            <person name="Li W."/>
            <person name="Simpson S."/>
            <person name="Scheffler B."/>
            <person name="Saski C."/>
            <person name="Grover C."/>
            <person name="Hu G."/>
            <person name="Conover J."/>
            <person name="Carlson J."/>
            <person name="Shu S."/>
            <person name="Boston L."/>
            <person name="Williams M."/>
            <person name="Peterson D."/>
            <person name="Mcgee K."/>
            <person name="Jones D."/>
            <person name="Wendel J."/>
            <person name="Stelly D."/>
            <person name="Grimwood J."/>
            <person name="Schmutz J."/>
        </authorList>
    </citation>
    <scope>NUCLEOTIDE SEQUENCE [LARGE SCALE GENOMIC DNA]</scope>
    <source>
        <strain evidence="2">1408120.09</strain>
    </source>
</reference>